<reference evidence="5" key="1">
    <citation type="submission" date="2020-01" db="EMBL/GenBank/DDBJ databases">
        <authorList>
            <person name="Richard D."/>
        </authorList>
    </citation>
    <scope>NUCLEOTIDE SEQUENCE</scope>
    <source>
        <strain evidence="5">JP541</strain>
    </source>
</reference>
<dbReference type="GO" id="GO:0000160">
    <property type="term" value="P:phosphorelay signal transduction system"/>
    <property type="evidence" value="ECO:0007669"/>
    <property type="project" value="UniProtKB-KW"/>
</dbReference>
<dbReference type="Gene3D" id="3.40.50.2300">
    <property type="match status" value="1"/>
</dbReference>
<keyword evidence="1 3" id="KW-0597">Phosphoprotein</keyword>
<proteinExistence type="predicted"/>
<name>A0A8I0HDT5_XANCI</name>
<dbReference type="Proteomes" id="UP000653002">
    <property type="component" value="Unassembled WGS sequence"/>
</dbReference>
<dbReference type="EMBL" id="JAABFR010001554">
    <property type="protein sequence ID" value="MBD4338498.1"/>
    <property type="molecule type" value="Genomic_DNA"/>
</dbReference>
<dbReference type="AlphaFoldDB" id="A0A8I0HDT5"/>
<evidence type="ECO:0000256" key="1">
    <source>
        <dbReference type="ARBA" id="ARBA00022553"/>
    </source>
</evidence>
<protein>
    <submittedName>
        <fullName evidence="5">Response regulator</fullName>
    </submittedName>
</protein>
<evidence type="ECO:0000256" key="3">
    <source>
        <dbReference type="PROSITE-ProRule" id="PRU00169"/>
    </source>
</evidence>
<evidence type="ECO:0000313" key="6">
    <source>
        <dbReference type="Proteomes" id="UP000653002"/>
    </source>
</evidence>
<dbReference type="CDD" id="cd17546">
    <property type="entry name" value="REC_hyHK_CKI1_RcsC-like"/>
    <property type="match status" value="1"/>
</dbReference>
<sequence>AGTYDIIFMDIQMPLMNGYEAAAAIRNLDDNVKAATPIIAMTANAFAEDVILAKNAGMNEHMAKPIDINKLNDILKKWL</sequence>
<accession>A0A8I0HDT5</accession>
<gene>
    <name evidence="5" type="ORF">GUH15_21075</name>
</gene>
<dbReference type="PANTHER" id="PTHR45339:SF1">
    <property type="entry name" value="HYBRID SIGNAL TRANSDUCTION HISTIDINE KINASE J"/>
    <property type="match status" value="1"/>
</dbReference>
<dbReference type="PANTHER" id="PTHR45339">
    <property type="entry name" value="HYBRID SIGNAL TRANSDUCTION HISTIDINE KINASE J"/>
    <property type="match status" value="1"/>
</dbReference>
<feature type="non-terminal residue" evidence="5">
    <location>
        <position position="1"/>
    </location>
</feature>
<organism evidence="5 6">
    <name type="scientific">Xanthomonas citri pv. citri</name>
    <dbReference type="NCBI Taxonomy" id="611301"/>
    <lineage>
        <taxon>Bacteria</taxon>
        <taxon>Pseudomonadati</taxon>
        <taxon>Pseudomonadota</taxon>
        <taxon>Gammaproteobacteria</taxon>
        <taxon>Lysobacterales</taxon>
        <taxon>Lysobacteraceae</taxon>
        <taxon>Xanthomonas</taxon>
    </lineage>
</organism>
<feature type="domain" description="Response regulatory" evidence="4">
    <location>
        <begin position="1"/>
        <end position="79"/>
    </location>
</feature>
<dbReference type="InterPro" id="IPR011006">
    <property type="entry name" value="CheY-like_superfamily"/>
</dbReference>
<feature type="modified residue" description="4-aspartylphosphate" evidence="3">
    <location>
        <position position="10"/>
    </location>
</feature>
<keyword evidence="2" id="KW-0902">Two-component regulatory system</keyword>
<feature type="non-terminal residue" evidence="5">
    <location>
        <position position="79"/>
    </location>
</feature>
<evidence type="ECO:0000259" key="4">
    <source>
        <dbReference type="PROSITE" id="PS50110"/>
    </source>
</evidence>
<evidence type="ECO:0000313" key="5">
    <source>
        <dbReference type="EMBL" id="MBD4338498.1"/>
    </source>
</evidence>
<dbReference type="Pfam" id="PF00072">
    <property type="entry name" value="Response_reg"/>
    <property type="match status" value="1"/>
</dbReference>
<dbReference type="SUPFAM" id="SSF52172">
    <property type="entry name" value="CheY-like"/>
    <property type="match status" value="1"/>
</dbReference>
<dbReference type="InterPro" id="IPR001789">
    <property type="entry name" value="Sig_transdc_resp-reg_receiver"/>
</dbReference>
<dbReference type="PROSITE" id="PS50110">
    <property type="entry name" value="RESPONSE_REGULATORY"/>
    <property type="match status" value="1"/>
</dbReference>
<comment type="caution">
    <text evidence="5">The sequence shown here is derived from an EMBL/GenBank/DDBJ whole genome shotgun (WGS) entry which is preliminary data.</text>
</comment>
<evidence type="ECO:0000256" key="2">
    <source>
        <dbReference type="ARBA" id="ARBA00023012"/>
    </source>
</evidence>